<name>G3H8N6_CRIGR</name>
<dbReference type="EMBL" id="JH000217">
    <property type="protein sequence ID" value="EGW04313.1"/>
    <property type="molecule type" value="Genomic_DNA"/>
</dbReference>
<evidence type="ECO:0000313" key="2">
    <source>
        <dbReference type="Proteomes" id="UP000001075"/>
    </source>
</evidence>
<dbReference type="AlphaFoldDB" id="G3H8N6"/>
<dbReference type="Proteomes" id="UP000001075">
    <property type="component" value="Unassembled WGS sequence"/>
</dbReference>
<reference evidence="2" key="1">
    <citation type="journal article" date="2011" name="Nat. Biotechnol.">
        <title>The genomic sequence of the Chinese hamster ovary (CHO)-K1 cell line.</title>
        <authorList>
            <person name="Xu X."/>
            <person name="Nagarajan H."/>
            <person name="Lewis N.E."/>
            <person name="Pan S."/>
            <person name="Cai Z."/>
            <person name="Liu X."/>
            <person name="Chen W."/>
            <person name="Xie M."/>
            <person name="Wang W."/>
            <person name="Hammond S."/>
            <person name="Andersen M.R."/>
            <person name="Neff N."/>
            <person name="Passarelli B."/>
            <person name="Koh W."/>
            <person name="Fan H.C."/>
            <person name="Wang J."/>
            <person name="Gui Y."/>
            <person name="Lee K.H."/>
            <person name="Betenbaugh M.J."/>
            <person name="Quake S.R."/>
            <person name="Famili I."/>
            <person name="Palsson B.O."/>
            <person name="Wang J."/>
        </authorList>
    </citation>
    <scope>NUCLEOTIDE SEQUENCE [LARGE SCALE GENOMIC DNA]</scope>
    <source>
        <strain evidence="2">CHO K1 cell line</strain>
    </source>
</reference>
<protein>
    <submittedName>
        <fullName evidence="1">Uncharacterized protein</fullName>
    </submittedName>
</protein>
<evidence type="ECO:0000313" key="1">
    <source>
        <dbReference type="EMBL" id="EGW04313.1"/>
    </source>
</evidence>
<proteinExistence type="predicted"/>
<organism evidence="1 2">
    <name type="scientific">Cricetulus griseus</name>
    <name type="common">Chinese hamster</name>
    <name type="synonym">Cricetulus barabensis griseus</name>
    <dbReference type="NCBI Taxonomy" id="10029"/>
    <lineage>
        <taxon>Eukaryota</taxon>
        <taxon>Metazoa</taxon>
        <taxon>Chordata</taxon>
        <taxon>Craniata</taxon>
        <taxon>Vertebrata</taxon>
        <taxon>Euteleostomi</taxon>
        <taxon>Mammalia</taxon>
        <taxon>Eutheria</taxon>
        <taxon>Euarchontoglires</taxon>
        <taxon>Glires</taxon>
        <taxon>Rodentia</taxon>
        <taxon>Myomorpha</taxon>
        <taxon>Muroidea</taxon>
        <taxon>Cricetidae</taxon>
        <taxon>Cricetinae</taxon>
        <taxon>Cricetulus</taxon>
    </lineage>
</organism>
<gene>
    <name evidence="1" type="ORF">I79_006743</name>
</gene>
<sequence>MRMERTQTVGTTISEATRMCLSKGSETDREHSTRSELCFEAKLKKRYHCGVFCIVFV</sequence>
<accession>G3H8N6</accession>
<dbReference type="InParanoid" id="G3H8N6"/>